<sequence>MTDVVWTHVDDVPSREPFGEGITLRELWREPSGRSCHVVDIAPGAVWPELDVHEPGPEEVFVVSGVFNDGVRDYPAGTFLHCPAGSSHIPQSTTGCRLFVFYPEG</sequence>
<evidence type="ECO:0000259" key="1">
    <source>
        <dbReference type="Pfam" id="PF12973"/>
    </source>
</evidence>
<dbReference type="SUPFAM" id="SSF51182">
    <property type="entry name" value="RmlC-like cupins"/>
    <property type="match status" value="1"/>
</dbReference>
<gene>
    <name evidence="2" type="ORF">SAMN05444320_11463</name>
</gene>
<reference evidence="2 3" key="1">
    <citation type="submission" date="2016-11" db="EMBL/GenBank/DDBJ databases">
        <authorList>
            <person name="Jaros S."/>
            <person name="Januszkiewicz K."/>
            <person name="Wedrychowicz H."/>
        </authorList>
    </citation>
    <scope>NUCLEOTIDE SEQUENCE [LARGE SCALE GENOMIC DNA]</scope>
    <source>
        <strain evidence="2 3">DSM 44523</strain>
    </source>
</reference>
<dbReference type="OrthoDB" id="9801227at2"/>
<dbReference type="InterPro" id="IPR014710">
    <property type="entry name" value="RmlC-like_jellyroll"/>
</dbReference>
<accession>A0A1M5MV00</accession>
<protein>
    <submittedName>
        <fullName evidence="2">Anti-ECFsigma factor, ChrR</fullName>
    </submittedName>
</protein>
<organism evidence="2 3">
    <name type="scientific">Streptoalloteichus hindustanus</name>
    <dbReference type="NCBI Taxonomy" id="2017"/>
    <lineage>
        <taxon>Bacteria</taxon>
        <taxon>Bacillati</taxon>
        <taxon>Actinomycetota</taxon>
        <taxon>Actinomycetes</taxon>
        <taxon>Pseudonocardiales</taxon>
        <taxon>Pseudonocardiaceae</taxon>
        <taxon>Streptoalloteichus</taxon>
    </lineage>
</organism>
<dbReference type="InterPro" id="IPR025979">
    <property type="entry name" value="ChrR-like_cupin_dom"/>
</dbReference>
<keyword evidence="3" id="KW-1185">Reference proteome</keyword>
<dbReference type="AlphaFoldDB" id="A0A1M5MV00"/>
<proteinExistence type="predicted"/>
<dbReference type="InterPro" id="IPR011051">
    <property type="entry name" value="RmlC_Cupin_sf"/>
</dbReference>
<dbReference type="STRING" id="2017.SAMN05444320_11463"/>
<dbReference type="RefSeq" id="WP_073489396.1">
    <property type="nucleotide sequence ID" value="NZ_FQVN01000014.1"/>
</dbReference>
<dbReference type="Gene3D" id="2.60.120.10">
    <property type="entry name" value="Jelly Rolls"/>
    <property type="match status" value="1"/>
</dbReference>
<dbReference type="Pfam" id="PF12973">
    <property type="entry name" value="Cupin_7"/>
    <property type="match status" value="1"/>
</dbReference>
<feature type="domain" description="ChrR-like cupin" evidence="1">
    <location>
        <begin position="16"/>
        <end position="101"/>
    </location>
</feature>
<name>A0A1M5MV00_STRHI</name>
<evidence type="ECO:0000313" key="2">
    <source>
        <dbReference type="EMBL" id="SHG81146.1"/>
    </source>
</evidence>
<dbReference type="EMBL" id="FQVN01000014">
    <property type="protein sequence ID" value="SHG81146.1"/>
    <property type="molecule type" value="Genomic_DNA"/>
</dbReference>
<evidence type="ECO:0000313" key="3">
    <source>
        <dbReference type="Proteomes" id="UP000184501"/>
    </source>
</evidence>
<dbReference type="Proteomes" id="UP000184501">
    <property type="component" value="Unassembled WGS sequence"/>
</dbReference>